<organism evidence="3 4">
    <name type="scientific">Flammeovirga kamogawensis</name>
    <dbReference type="NCBI Taxonomy" id="373891"/>
    <lineage>
        <taxon>Bacteria</taxon>
        <taxon>Pseudomonadati</taxon>
        <taxon>Bacteroidota</taxon>
        <taxon>Cytophagia</taxon>
        <taxon>Cytophagales</taxon>
        <taxon>Flammeovirgaceae</taxon>
        <taxon>Flammeovirga</taxon>
    </lineage>
</organism>
<dbReference type="InterPro" id="IPR052179">
    <property type="entry name" value="DD-CPase-like"/>
</dbReference>
<dbReference type="Gene3D" id="3.30.1380.10">
    <property type="match status" value="1"/>
</dbReference>
<feature type="chain" id="PRO_5045777112" evidence="1">
    <location>
        <begin position="19"/>
        <end position="224"/>
    </location>
</feature>
<evidence type="ECO:0000259" key="2">
    <source>
        <dbReference type="Pfam" id="PF02557"/>
    </source>
</evidence>
<dbReference type="InterPro" id="IPR003709">
    <property type="entry name" value="VanY-like_core_dom"/>
</dbReference>
<dbReference type="PANTHER" id="PTHR34385:SF1">
    <property type="entry name" value="PEPTIDOGLYCAN L-ALANYL-D-GLUTAMATE ENDOPEPTIDASE CWLK"/>
    <property type="match status" value="1"/>
</dbReference>
<keyword evidence="1" id="KW-0732">Signal</keyword>
<keyword evidence="3" id="KW-0378">Hydrolase</keyword>
<gene>
    <name evidence="3" type="ORF">KM029_01990</name>
</gene>
<evidence type="ECO:0000313" key="4">
    <source>
        <dbReference type="Proteomes" id="UP000682802"/>
    </source>
</evidence>
<feature type="signal peptide" evidence="1">
    <location>
        <begin position="1"/>
        <end position="18"/>
    </location>
</feature>
<dbReference type="EMBL" id="CP076128">
    <property type="protein sequence ID" value="QWG07734.1"/>
    <property type="molecule type" value="Genomic_DNA"/>
</dbReference>
<dbReference type="RefSeq" id="WP_144075116.1">
    <property type="nucleotide sequence ID" value="NZ_CP076128.1"/>
</dbReference>
<dbReference type="GO" id="GO:0004180">
    <property type="term" value="F:carboxypeptidase activity"/>
    <property type="evidence" value="ECO:0007669"/>
    <property type="project" value="UniProtKB-KW"/>
</dbReference>
<dbReference type="SUPFAM" id="SSF55166">
    <property type="entry name" value="Hedgehog/DD-peptidase"/>
    <property type="match status" value="1"/>
</dbReference>
<evidence type="ECO:0000256" key="1">
    <source>
        <dbReference type="SAM" id="SignalP"/>
    </source>
</evidence>
<dbReference type="PANTHER" id="PTHR34385">
    <property type="entry name" value="D-ALANYL-D-ALANINE CARBOXYPEPTIDASE"/>
    <property type="match status" value="1"/>
</dbReference>
<evidence type="ECO:0000313" key="3">
    <source>
        <dbReference type="EMBL" id="QWG07734.1"/>
    </source>
</evidence>
<keyword evidence="3" id="KW-0121">Carboxypeptidase</keyword>
<keyword evidence="3" id="KW-0645">Protease</keyword>
<keyword evidence="4" id="KW-1185">Reference proteome</keyword>
<feature type="domain" description="D-alanyl-D-alanine carboxypeptidase-like core" evidence="2">
    <location>
        <begin position="92"/>
        <end position="195"/>
    </location>
</feature>
<dbReference type="Proteomes" id="UP000682802">
    <property type="component" value="Chromosome 1"/>
</dbReference>
<protein>
    <submittedName>
        <fullName evidence="3">D-alanyl-D-alanine carboxypeptidase family protein</fullName>
    </submittedName>
</protein>
<sequence>MQKLFCIAFFFLSNITLAQNDCPPSLQKKYWRYRINMSTFLAQESGIDIHPDKIFYDFMNMPIGVPFNYIDFIDIRNQKYVNIGSDKLLYPAYIEYKKMKADALRKGVNINIRSSYRSKRTQEIVFKKHGPKIAETPGYSEHHLLTTIDIRYAGENTKLFLWLLKYGFDYGWVPTYYFRIEKNIRKEAWHWRFVGVEAAKWFECAWQDDINQEIKRLSYQFGSI</sequence>
<accession>A0ABX8GVW0</accession>
<reference evidence="3 4" key="1">
    <citation type="submission" date="2021-05" db="EMBL/GenBank/DDBJ databases">
        <title>Comparative genomic studies on the polysaccharide-degrading batcterial strains of the Flammeovirga genus.</title>
        <authorList>
            <person name="Zewei F."/>
            <person name="Zheng Z."/>
            <person name="Yu L."/>
            <person name="Ruyue G."/>
            <person name="Yanhong M."/>
            <person name="Yuanyuan C."/>
            <person name="Jingyan G."/>
            <person name="Wenjun H."/>
        </authorList>
    </citation>
    <scope>NUCLEOTIDE SEQUENCE [LARGE SCALE GENOMIC DNA]</scope>
    <source>
        <strain evidence="3 4">YS10</strain>
    </source>
</reference>
<dbReference type="Pfam" id="PF02557">
    <property type="entry name" value="VanY"/>
    <property type="match status" value="1"/>
</dbReference>
<name>A0ABX8GVW0_9BACT</name>
<proteinExistence type="predicted"/>
<dbReference type="InterPro" id="IPR009045">
    <property type="entry name" value="Zn_M74/Hedgehog-like"/>
</dbReference>